<feature type="transmembrane region" description="Helical" evidence="1">
    <location>
        <begin position="348"/>
        <end position="367"/>
    </location>
</feature>
<dbReference type="Proteomes" id="UP000190777">
    <property type="component" value="Unassembled WGS sequence"/>
</dbReference>
<name>A0A378QUX6_9GAMM</name>
<feature type="transmembrane region" description="Helical" evidence="1">
    <location>
        <begin position="273"/>
        <end position="294"/>
    </location>
</feature>
<keyword evidence="4" id="KW-1185">Reference proteome</keyword>
<protein>
    <submittedName>
        <fullName evidence="3">Predicted membrane protein</fullName>
    </submittedName>
</protein>
<feature type="transmembrane region" description="Helical" evidence="1">
    <location>
        <begin position="318"/>
        <end position="336"/>
    </location>
</feature>
<evidence type="ECO:0000313" key="2">
    <source>
        <dbReference type="EMBL" id="OPH39001.1"/>
    </source>
</evidence>
<accession>A0A378QUX6</accession>
<reference evidence="2 4" key="1">
    <citation type="submission" date="2017-03" db="EMBL/GenBank/DDBJ databases">
        <title>Draft genome sequence of Moraxella equi CCUG 4950T type strain.</title>
        <authorList>
            <person name="Salva-Serra F."/>
            <person name="Engstrom-Jakobsson H."/>
            <person name="Thorell K."/>
            <person name="Jaen-Luchoro D."/>
            <person name="Gonzales-Siles L."/>
            <person name="Karlsson R."/>
            <person name="Yazdan S."/>
            <person name="Boulund F."/>
            <person name="Johnning A."/>
            <person name="Engstrand L."/>
            <person name="Kristiansson E."/>
            <person name="Moore E."/>
        </authorList>
    </citation>
    <scope>NUCLEOTIDE SEQUENCE [LARGE SCALE GENOMIC DNA]</scope>
    <source>
        <strain evidence="2 4">CCUG 4950</strain>
    </source>
</reference>
<dbReference type="Pfam" id="PF05656">
    <property type="entry name" value="DUF805"/>
    <property type="match status" value="1"/>
</dbReference>
<dbReference type="Proteomes" id="UP000254618">
    <property type="component" value="Unassembled WGS sequence"/>
</dbReference>
<feature type="transmembrane region" description="Helical" evidence="1">
    <location>
        <begin position="387"/>
        <end position="406"/>
    </location>
</feature>
<sequence length="415" mass="47807">MANKLLTGMDKTSNVVEFIAKHTNIISDQFPISIYQSKPLWLRAIVEELFYLLFNVYVDLLVTVQGDKGEDIFNKATNQWTLAMMDVLQMENTHQNRIFIIQKAKEKSINYTSIISNILNQKVNGVYDYEVEYKYQLYQQFLENITINLNDELGRTPKGGMEGSMQFIYLSQSIEMMRSEIFDEKSMIMLSLISNDTDERTEFDKFLTAKNQDKKGTRQRALIIRNGVVDFIDELIYLASHKSKKHHKTQDYRQSSSESSLNFFEGNLNPLQYFLSAIIPCFLILAINDSMYLFPPNISIPIFSMGTKIRELTSGQDFWLWVSYLLAVINLLYLQVKRLNDSGSNPALCLVSFIPFFGALFAVSLAMTNFFPRQNDDEDIENDPYVGISYAVSLFALFIFLIVWSGSYRMVGATL</sequence>
<keyword evidence="1" id="KW-1133">Transmembrane helix</keyword>
<dbReference type="EMBL" id="UGQF01000001">
    <property type="protein sequence ID" value="STZ04667.1"/>
    <property type="molecule type" value="Genomic_DNA"/>
</dbReference>
<keyword evidence="1" id="KW-0472">Membrane</keyword>
<evidence type="ECO:0000256" key="1">
    <source>
        <dbReference type="SAM" id="Phobius"/>
    </source>
</evidence>
<evidence type="ECO:0000313" key="3">
    <source>
        <dbReference type="EMBL" id="STZ04667.1"/>
    </source>
</evidence>
<dbReference type="EMBL" id="MXAP01000047">
    <property type="protein sequence ID" value="OPH39001.1"/>
    <property type="molecule type" value="Genomic_DNA"/>
</dbReference>
<reference evidence="3 5" key="2">
    <citation type="submission" date="2018-06" db="EMBL/GenBank/DDBJ databases">
        <authorList>
            <consortium name="Pathogen Informatics"/>
            <person name="Doyle S."/>
        </authorList>
    </citation>
    <scope>NUCLEOTIDE SEQUENCE [LARGE SCALE GENOMIC DNA]</scope>
    <source>
        <strain evidence="3 5">NCTC11012</strain>
    </source>
</reference>
<organism evidence="3 5">
    <name type="scientific">Moraxella equi</name>
    <dbReference type="NCBI Taxonomy" id="60442"/>
    <lineage>
        <taxon>Bacteria</taxon>
        <taxon>Pseudomonadati</taxon>
        <taxon>Pseudomonadota</taxon>
        <taxon>Gammaproteobacteria</taxon>
        <taxon>Moraxellales</taxon>
        <taxon>Moraxellaceae</taxon>
        <taxon>Moraxella</taxon>
    </lineage>
</organism>
<keyword evidence="1" id="KW-0812">Transmembrane</keyword>
<proteinExistence type="predicted"/>
<dbReference type="AlphaFoldDB" id="A0A378QUX6"/>
<dbReference type="InterPro" id="IPR008523">
    <property type="entry name" value="DUF805"/>
</dbReference>
<gene>
    <name evidence="2" type="ORF">B5J93_04950</name>
    <name evidence="3" type="ORF">NCTC11012_02954</name>
</gene>
<evidence type="ECO:0000313" key="4">
    <source>
        <dbReference type="Proteomes" id="UP000190777"/>
    </source>
</evidence>
<dbReference type="RefSeq" id="WP_079325134.1">
    <property type="nucleotide sequence ID" value="NZ_MXAP01000047.1"/>
</dbReference>
<evidence type="ECO:0000313" key="5">
    <source>
        <dbReference type="Proteomes" id="UP000254618"/>
    </source>
</evidence>